<comment type="function">
    <text evidence="6 7">Catalyzes a reversible aldol reaction between acetaldehyde and D-glyceraldehyde 3-phosphate to generate 2-deoxy-D-ribose 5-phosphate.</text>
</comment>
<reference evidence="8 9" key="1">
    <citation type="submission" date="2015-10" db="EMBL/GenBank/DDBJ databases">
        <title>Candidatus Desulfofervidus auxilii, a hydrogenotrophic sulfate-reducing bacterium involved in the thermophilic anaerobic oxidation of methane.</title>
        <authorList>
            <person name="Krukenberg V."/>
            <person name="Richter M."/>
            <person name="Wegener G."/>
        </authorList>
    </citation>
    <scope>NUCLEOTIDE SEQUENCE [LARGE SCALE GENOMIC DNA]</scope>
    <source>
        <strain evidence="8 9">HS1</strain>
    </source>
</reference>
<dbReference type="InterPro" id="IPR013785">
    <property type="entry name" value="Aldolase_TIM"/>
</dbReference>
<dbReference type="GO" id="GO:0009264">
    <property type="term" value="P:deoxyribonucleotide catabolic process"/>
    <property type="evidence" value="ECO:0007669"/>
    <property type="project" value="UniProtKB-UniRule"/>
</dbReference>
<dbReference type="HAMAP" id="MF_00114">
    <property type="entry name" value="DeoC_type1"/>
    <property type="match status" value="1"/>
</dbReference>
<comment type="similarity">
    <text evidence="1 7">Belongs to the DeoC/FbaB aldolase family. DeoC type 1 subfamily.</text>
</comment>
<dbReference type="Gene3D" id="3.20.20.70">
    <property type="entry name" value="Aldolase class I"/>
    <property type="match status" value="1"/>
</dbReference>
<dbReference type="GO" id="GO:0016052">
    <property type="term" value="P:carbohydrate catabolic process"/>
    <property type="evidence" value="ECO:0007669"/>
    <property type="project" value="TreeGrafter"/>
</dbReference>
<name>A0A7U4QLY1_DESA2</name>
<dbReference type="AlphaFoldDB" id="A0A7U4QLY1"/>
<evidence type="ECO:0000313" key="9">
    <source>
        <dbReference type="Proteomes" id="UP000070560"/>
    </source>
</evidence>
<feature type="active site" description="Proton donor/acceptor" evidence="7">
    <location>
        <position position="101"/>
    </location>
</feature>
<protein>
    <recommendedName>
        <fullName evidence="7">Deoxyribose-phosphate aldolase</fullName>
        <shortName evidence="7">DERA</shortName>
        <ecNumber evidence="7">4.1.2.4</ecNumber>
    </recommendedName>
    <alternativeName>
        <fullName evidence="7">2-deoxy-D-ribose 5-phosphate aldolase</fullName>
    </alternativeName>
    <alternativeName>
        <fullName evidence="7">Phosphodeoxyriboaldolase</fullName>
        <shortName evidence="7">Deoxyriboaldolase</shortName>
    </alternativeName>
</protein>
<keyword evidence="9" id="KW-1185">Reference proteome</keyword>
<dbReference type="GO" id="GO:0004139">
    <property type="term" value="F:deoxyribose-phosphate aldolase activity"/>
    <property type="evidence" value="ECO:0007669"/>
    <property type="project" value="UniProtKB-UniRule"/>
</dbReference>
<evidence type="ECO:0000256" key="3">
    <source>
        <dbReference type="ARBA" id="ARBA00023239"/>
    </source>
</evidence>
<evidence type="ECO:0000256" key="2">
    <source>
        <dbReference type="ARBA" id="ARBA00022490"/>
    </source>
</evidence>
<organism evidence="8 9">
    <name type="scientific">Desulfofervidus auxilii</name>
    <dbReference type="NCBI Taxonomy" id="1621989"/>
    <lineage>
        <taxon>Bacteria</taxon>
        <taxon>Pseudomonadati</taxon>
        <taxon>Thermodesulfobacteriota</taxon>
        <taxon>Candidatus Desulfofervidia</taxon>
        <taxon>Candidatus Desulfofervidales</taxon>
        <taxon>Candidatus Desulfofervidaceae</taxon>
        <taxon>Candidatus Desulfofervidus</taxon>
    </lineage>
</organism>
<dbReference type="Proteomes" id="UP000070560">
    <property type="component" value="Chromosome"/>
</dbReference>
<dbReference type="KEGG" id="daw:HS1_001975"/>
<dbReference type="SUPFAM" id="SSF51569">
    <property type="entry name" value="Aldolase"/>
    <property type="match status" value="1"/>
</dbReference>
<comment type="pathway">
    <text evidence="7">Carbohydrate degradation; 2-deoxy-D-ribose 1-phosphate degradation; D-glyceraldehyde 3-phosphate and acetaldehyde from 2-deoxy-alpha-D-ribose 1-phosphate: step 2/2.</text>
</comment>
<dbReference type="InterPro" id="IPR028581">
    <property type="entry name" value="DeoC_typeI"/>
</dbReference>
<dbReference type="SMART" id="SM01133">
    <property type="entry name" value="DeoC"/>
    <property type="match status" value="1"/>
</dbReference>
<dbReference type="GO" id="GO:0006018">
    <property type="term" value="P:2-deoxyribose 1-phosphate catabolic process"/>
    <property type="evidence" value="ECO:0007669"/>
    <property type="project" value="UniProtKB-UniRule"/>
</dbReference>
<keyword evidence="2 7" id="KW-0963">Cytoplasm</keyword>
<dbReference type="NCBIfam" id="TIGR00126">
    <property type="entry name" value="deoC"/>
    <property type="match status" value="1"/>
</dbReference>
<gene>
    <name evidence="7" type="primary">deoC</name>
    <name evidence="8" type="ORF">HS1_001975</name>
</gene>
<dbReference type="FunFam" id="3.20.20.70:FF:000044">
    <property type="entry name" value="Deoxyribose-phosphate aldolase"/>
    <property type="match status" value="1"/>
</dbReference>
<dbReference type="InterPro" id="IPR011343">
    <property type="entry name" value="DeoC"/>
</dbReference>
<accession>A0A7U4QLY1</accession>
<feature type="active site" description="Schiff-base intermediate with acetaldehyde" evidence="7">
    <location>
        <position position="164"/>
    </location>
</feature>
<dbReference type="EMBL" id="CP013015">
    <property type="protein sequence ID" value="AMM41767.1"/>
    <property type="molecule type" value="Genomic_DNA"/>
</dbReference>
<evidence type="ECO:0000256" key="1">
    <source>
        <dbReference type="ARBA" id="ARBA00010936"/>
    </source>
</evidence>
<keyword evidence="4 7" id="KW-0704">Schiff base</keyword>
<comment type="subcellular location">
    <subcellularLocation>
        <location evidence="7">Cytoplasm</location>
    </subcellularLocation>
</comment>
<evidence type="ECO:0000313" key="8">
    <source>
        <dbReference type="EMBL" id="AMM41767.1"/>
    </source>
</evidence>
<dbReference type="CDD" id="cd00959">
    <property type="entry name" value="DeoC"/>
    <property type="match status" value="1"/>
</dbReference>
<comment type="catalytic activity">
    <reaction evidence="5 7">
        <text>2-deoxy-D-ribose 5-phosphate = D-glyceraldehyde 3-phosphate + acetaldehyde</text>
        <dbReference type="Rhea" id="RHEA:12821"/>
        <dbReference type="ChEBI" id="CHEBI:15343"/>
        <dbReference type="ChEBI" id="CHEBI:59776"/>
        <dbReference type="ChEBI" id="CHEBI:62877"/>
        <dbReference type="EC" id="4.1.2.4"/>
    </reaction>
</comment>
<dbReference type="UniPathway" id="UPA00002">
    <property type="reaction ID" value="UER00468"/>
</dbReference>
<dbReference type="OrthoDB" id="9774832at2"/>
<sequence>MDGNLYPFLMKDIPYNKYVDYALLKPTVTPQEITKGCKEAIKHEFMSFFVPPGYVNLAVHNLKNTSVKVGTVIGFPMGYTDSKTKIYEAQQAVKNGAHELDIVIQIGWAKAGEYNKVTEEIISLRKNLPGDVILKAILELAYFSPSEKENLILALKDTPVAFLKTSTGFGPGGATIKDIKLMKRLLGREKGIKAAGGIKDAATFIQMINAGATRIGTSSGPLIIQELSAMAQCRMQNAN</sequence>
<dbReference type="InterPro" id="IPR002915">
    <property type="entry name" value="DeoC/FbaB/LacD_aldolase"/>
</dbReference>
<evidence type="ECO:0000256" key="6">
    <source>
        <dbReference type="ARBA" id="ARBA00056337"/>
    </source>
</evidence>
<proteinExistence type="inferred from homology"/>
<feature type="active site" description="Proton donor/acceptor" evidence="7">
    <location>
        <position position="193"/>
    </location>
</feature>
<evidence type="ECO:0000256" key="4">
    <source>
        <dbReference type="ARBA" id="ARBA00023270"/>
    </source>
</evidence>
<dbReference type="PIRSF" id="PIRSF001357">
    <property type="entry name" value="DeoC"/>
    <property type="match status" value="1"/>
</dbReference>
<evidence type="ECO:0000256" key="7">
    <source>
        <dbReference type="HAMAP-Rule" id="MF_00114"/>
    </source>
</evidence>
<keyword evidence="3 7" id="KW-0456">Lyase</keyword>
<evidence type="ECO:0000256" key="5">
    <source>
        <dbReference type="ARBA" id="ARBA00048791"/>
    </source>
</evidence>
<dbReference type="GO" id="GO:0005737">
    <property type="term" value="C:cytoplasm"/>
    <property type="evidence" value="ECO:0007669"/>
    <property type="project" value="UniProtKB-SubCell"/>
</dbReference>
<dbReference type="EC" id="4.1.2.4" evidence="7"/>
<dbReference type="PANTHER" id="PTHR10889">
    <property type="entry name" value="DEOXYRIBOSE-PHOSPHATE ALDOLASE"/>
    <property type="match status" value="1"/>
</dbReference>
<dbReference type="PANTHER" id="PTHR10889:SF1">
    <property type="entry name" value="DEOXYRIBOSE-PHOSPHATE ALDOLASE"/>
    <property type="match status" value="1"/>
</dbReference>
<dbReference type="Pfam" id="PF01791">
    <property type="entry name" value="DeoC"/>
    <property type="match status" value="1"/>
</dbReference>